<dbReference type="AlphaFoldDB" id="A0AAU8DQ88"/>
<evidence type="ECO:0000256" key="1">
    <source>
        <dbReference type="SAM" id="MobiDB-lite"/>
    </source>
</evidence>
<evidence type="ECO:0008006" key="3">
    <source>
        <dbReference type="Google" id="ProtNLM"/>
    </source>
</evidence>
<evidence type="ECO:0000313" key="2">
    <source>
        <dbReference type="EMBL" id="XCG63037.1"/>
    </source>
</evidence>
<proteinExistence type="predicted"/>
<dbReference type="EMBL" id="CP159218">
    <property type="protein sequence ID" value="XCG63037.1"/>
    <property type="molecule type" value="Genomic_DNA"/>
</dbReference>
<feature type="compositionally biased region" description="Low complexity" evidence="1">
    <location>
        <begin position="124"/>
        <end position="147"/>
    </location>
</feature>
<accession>A0AAU8DQ88</accession>
<dbReference type="Gene3D" id="3.40.50.12780">
    <property type="entry name" value="N-terminal domain of ligase-like"/>
    <property type="match status" value="1"/>
</dbReference>
<reference evidence="2" key="1">
    <citation type="submission" date="2024-05" db="EMBL/GenBank/DDBJ databases">
        <authorList>
            <person name="Cai S.Y."/>
            <person name="Jin L.M."/>
            <person name="Li H.R."/>
        </authorList>
    </citation>
    <scope>NUCLEOTIDE SEQUENCE</scope>
    <source>
        <strain evidence="2">A5-74</strain>
    </source>
</reference>
<protein>
    <recommendedName>
        <fullName evidence="3">AMP-dependent synthetase/ligase domain-containing protein</fullName>
    </recommendedName>
</protein>
<feature type="region of interest" description="Disordered" evidence="1">
    <location>
        <begin position="124"/>
        <end position="151"/>
    </location>
</feature>
<sequence>MSARLPDDDPDSTDALAGILAGAFAHPEAPALADGTSRPLTVGQLASRVRAVAGGLSRQGFGEGEQLRLALGPSVTSVTLALAAVLTGGSAVLDRGGRLHARLSGTPNAWVAADSMALVSATLSRHSSSSRHPSTGSTAASASPHPGVGWPTPDRTIHVGAWLPGVPRTALSLRRLASGAMFDGTVPTSDHPAVTVLRTTGAVTHTRADLGIAVRWLSRQVGLESVDGLVTDDPVLGLAALSVGAQWRIGPAAPGRRDLAKVSLVGIAGSQVEQTCAALTAAGSTAGVVVRDGPISSDLARRVVAERRLFVLSGREGLLPVAVVSGAELVSFDGPGALLGEVVPGVRVLIDGDRILTRGHRRDGSLGAVDTGLRGRFAGTTLVADTL</sequence>
<dbReference type="InterPro" id="IPR042099">
    <property type="entry name" value="ANL_N_sf"/>
</dbReference>
<dbReference type="RefSeq" id="WP_353648652.1">
    <property type="nucleotide sequence ID" value="NZ_CP159218.1"/>
</dbReference>
<gene>
    <name evidence="2" type="ORF">ABLG96_17765</name>
</gene>
<organism evidence="2">
    <name type="scientific">Nakamurella sp. A5-74</name>
    <dbReference type="NCBI Taxonomy" id="3158264"/>
    <lineage>
        <taxon>Bacteria</taxon>
        <taxon>Bacillati</taxon>
        <taxon>Actinomycetota</taxon>
        <taxon>Actinomycetes</taxon>
        <taxon>Nakamurellales</taxon>
        <taxon>Nakamurellaceae</taxon>
        <taxon>Nakamurella</taxon>
    </lineage>
</organism>
<name>A0AAU8DQ88_9ACTN</name>
<dbReference type="SUPFAM" id="SSF56801">
    <property type="entry name" value="Acetyl-CoA synthetase-like"/>
    <property type="match status" value="1"/>
</dbReference>